<comment type="subcellular location">
    <subcellularLocation>
        <location evidence="1">Cell membrane</location>
        <topology evidence="1">Multi-pass membrane protein</topology>
    </subcellularLocation>
</comment>
<protein>
    <submittedName>
        <fullName evidence="10">BCCT family transporter</fullName>
    </submittedName>
</protein>
<dbReference type="GO" id="GO:0005886">
    <property type="term" value="C:plasma membrane"/>
    <property type="evidence" value="ECO:0007669"/>
    <property type="project" value="UniProtKB-SubCell"/>
</dbReference>
<proteinExistence type="inferred from homology"/>
<keyword evidence="7 9" id="KW-0472">Membrane</keyword>
<organism evidence="10 11">
    <name type="scientific">Rothia santali</name>
    <dbReference type="NCBI Taxonomy" id="2949643"/>
    <lineage>
        <taxon>Bacteria</taxon>
        <taxon>Bacillati</taxon>
        <taxon>Actinomycetota</taxon>
        <taxon>Actinomycetes</taxon>
        <taxon>Micrococcales</taxon>
        <taxon>Micrococcaceae</taxon>
        <taxon>Rothia</taxon>
    </lineage>
</organism>
<feature type="transmembrane region" description="Helical" evidence="9">
    <location>
        <begin position="476"/>
        <end position="494"/>
    </location>
</feature>
<dbReference type="NCBIfam" id="TIGR00842">
    <property type="entry name" value="bcct"/>
    <property type="match status" value="1"/>
</dbReference>
<evidence type="ECO:0000313" key="11">
    <source>
        <dbReference type="Proteomes" id="UP001139502"/>
    </source>
</evidence>
<keyword evidence="3" id="KW-0813">Transport</keyword>
<keyword evidence="6 9" id="KW-1133">Transmembrane helix</keyword>
<sequence length="595" mass="64779">MLNKLHDGLGLRTTPAIFFYSALIVLLFSVLTMTLPGPMLGIFGQAADFLMTYLGWFYILGATGFFVFLLYIAASRFGRVKLGPDDSKPAYSTPTWFGMMFAAGVGSLLMFWGIAEPINHFAVPPRPGVEPGTPEAAMDAIATTDLHLGLFMWAILAVPALCFGYFTYKRKLPPRVSSAFQPLLGDRIHGPVGKAIDILTLVGSVFGLSVSVGLGALQLNAGLAYQYGVPYTGPLQAVIIAVITAMGLASLLSGLDKGIKRLSNLNIIMAIAFMIFVLMAGTSMFVLQGTIESLGHFVARLPQMALFNHTFGDSSWLGQWTVFYWAWDICWAPFVGLFIAKISQGRTIRQFVVGVLGLPTLFTAIWVGVFGMSSFDIELNGGGGLVERVVDDGDIPGALFHFLENYPWLPVTAVLVLVLILIFFVTTIDSGALVMDSIANGHEGDSPKRQRIFWAIAIGLVCTSVLLVAGENGLSAMQNIIIVIGFPIFILAYLQVWMILRALKEDAGELPPMKTRQWKQVLPVEEYRRRATDDWDSVQEYRMRPEFDEETGPEFETRVPKTTQNRQQRSQGDDAGAAAGDGGSASAALGEADGR</sequence>
<feature type="transmembrane region" description="Helical" evidence="9">
    <location>
        <begin position="16"/>
        <end position="35"/>
    </location>
</feature>
<comment type="caution">
    <text evidence="10">The sequence shown here is derived from an EMBL/GenBank/DDBJ whole genome shotgun (WGS) entry which is preliminary data.</text>
</comment>
<feature type="region of interest" description="Disordered" evidence="8">
    <location>
        <begin position="540"/>
        <end position="595"/>
    </location>
</feature>
<evidence type="ECO:0000256" key="1">
    <source>
        <dbReference type="ARBA" id="ARBA00004651"/>
    </source>
</evidence>
<keyword evidence="4" id="KW-1003">Cell membrane</keyword>
<evidence type="ECO:0000313" key="10">
    <source>
        <dbReference type="EMBL" id="MCP3426130.1"/>
    </source>
</evidence>
<feature type="compositionally biased region" description="Polar residues" evidence="8">
    <location>
        <begin position="560"/>
        <end position="570"/>
    </location>
</feature>
<dbReference type="Proteomes" id="UP001139502">
    <property type="component" value="Unassembled WGS sequence"/>
</dbReference>
<evidence type="ECO:0000256" key="4">
    <source>
        <dbReference type="ARBA" id="ARBA00022475"/>
    </source>
</evidence>
<dbReference type="PANTHER" id="PTHR30047">
    <property type="entry name" value="HIGH-AFFINITY CHOLINE TRANSPORT PROTEIN-RELATED"/>
    <property type="match status" value="1"/>
</dbReference>
<dbReference type="AlphaFoldDB" id="A0A9X2KIK9"/>
<feature type="transmembrane region" description="Helical" evidence="9">
    <location>
        <begin position="196"/>
        <end position="217"/>
    </location>
</feature>
<feature type="transmembrane region" description="Helical" evidence="9">
    <location>
        <begin position="322"/>
        <end position="339"/>
    </location>
</feature>
<feature type="transmembrane region" description="Helical" evidence="9">
    <location>
        <begin position="267"/>
        <end position="287"/>
    </location>
</feature>
<feature type="transmembrane region" description="Helical" evidence="9">
    <location>
        <begin position="55"/>
        <end position="74"/>
    </location>
</feature>
<dbReference type="InterPro" id="IPR000060">
    <property type="entry name" value="BCCT_transptr"/>
</dbReference>
<dbReference type="Pfam" id="PF02028">
    <property type="entry name" value="BCCT"/>
    <property type="match status" value="1"/>
</dbReference>
<reference evidence="10" key="1">
    <citation type="submission" date="2022-06" db="EMBL/GenBank/DDBJ databases">
        <title>Rothia sp. isolated from sandalwood seedling.</title>
        <authorList>
            <person name="Tuikhar N."/>
            <person name="Kirdat K."/>
            <person name="Thorat V."/>
            <person name="Swetha P."/>
            <person name="Padma S."/>
            <person name="Sundararaj R."/>
            <person name="Yadav A."/>
        </authorList>
    </citation>
    <scope>NUCLEOTIDE SEQUENCE</scope>
    <source>
        <strain evidence="10">AR01</strain>
    </source>
</reference>
<feature type="transmembrane region" description="Helical" evidence="9">
    <location>
        <begin position="351"/>
        <end position="372"/>
    </location>
</feature>
<feature type="transmembrane region" description="Helical" evidence="9">
    <location>
        <begin position="148"/>
        <end position="168"/>
    </location>
</feature>
<feature type="transmembrane region" description="Helical" evidence="9">
    <location>
        <begin position="95"/>
        <end position="115"/>
    </location>
</feature>
<feature type="transmembrane region" description="Helical" evidence="9">
    <location>
        <begin position="237"/>
        <end position="255"/>
    </location>
</feature>
<evidence type="ECO:0000256" key="2">
    <source>
        <dbReference type="ARBA" id="ARBA00005658"/>
    </source>
</evidence>
<name>A0A9X2KIK9_9MICC</name>
<dbReference type="EMBL" id="JANAFB010000019">
    <property type="protein sequence ID" value="MCP3426130.1"/>
    <property type="molecule type" value="Genomic_DNA"/>
</dbReference>
<accession>A0A9X2KIK9</accession>
<evidence type="ECO:0000256" key="8">
    <source>
        <dbReference type="SAM" id="MobiDB-lite"/>
    </source>
</evidence>
<keyword evidence="11" id="KW-1185">Reference proteome</keyword>
<feature type="transmembrane region" description="Helical" evidence="9">
    <location>
        <begin position="452"/>
        <end position="470"/>
    </location>
</feature>
<evidence type="ECO:0000256" key="7">
    <source>
        <dbReference type="ARBA" id="ARBA00023136"/>
    </source>
</evidence>
<dbReference type="GO" id="GO:0022857">
    <property type="term" value="F:transmembrane transporter activity"/>
    <property type="evidence" value="ECO:0007669"/>
    <property type="project" value="InterPro"/>
</dbReference>
<evidence type="ECO:0000256" key="5">
    <source>
        <dbReference type="ARBA" id="ARBA00022692"/>
    </source>
</evidence>
<evidence type="ECO:0000256" key="6">
    <source>
        <dbReference type="ARBA" id="ARBA00022989"/>
    </source>
</evidence>
<evidence type="ECO:0000256" key="3">
    <source>
        <dbReference type="ARBA" id="ARBA00022448"/>
    </source>
</evidence>
<comment type="similarity">
    <text evidence="2">Belongs to the BCCT transporter (TC 2.A.15) family.</text>
</comment>
<keyword evidence="5 9" id="KW-0812">Transmembrane</keyword>
<dbReference type="RefSeq" id="WP_254166646.1">
    <property type="nucleotide sequence ID" value="NZ_JANAFB010000019.1"/>
</dbReference>
<feature type="compositionally biased region" description="Low complexity" evidence="8">
    <location>
        <begin position="573"/>
        <end position="595"/>
    </location>
</feature>
<evidence type="ECO:0000256" key="9">
    <source>
        <dbReference type="SAM" id="Phobius"/>
    </source>
</evidence>
<gene>
    <name evidence="10" type="ORF">NBM05_08955</name>
</gene>
<dbReference type="PANTHER" id="PTHR30047:SF7">
    <property type="entry name" value="HIGH-AFFINITY CHOLINE TRANSPORT PROTEIN"/>
    <property type="match status" value="1"/>
</dbReference>
<feature type="transmembrane region" description="Helical" evidence="9">
    <location>
        <begin position="408"/>
        <end position="431"/>
    </location>
</feature>